<dbReference type="Proteomes" id="UP000184000">
    <property type="component" value="Unassembled WGS sequence"/>
</dbReference>
<reference evidence="2 3" key="1">
    <citation type="submission" date="2016-11" db="EMBL/GenBank/DDBJ databases">
        <authorList>
            <person name="Jaros S."/>
            <person name="Januszkiewicz K."/>
            <person name="Wedrychowicz H."/>
        </authorList>
    </citation>
    <scope>NUCLEOTIDE SEQUENCE [LARGE SCALE GENOMIC DNA]</scope>
    <source>
        <strain evidence="2 3">DSM 18231</strain>
    </source>
</reference>
<dbReference type="Gene3D" id="1.10.10.10">
    <property type="entry name" value="Winged helix-like DNA-binding domain superfamily/Winged helix DNA-binding domain"/>
    <property type="match status" value="1"/>
</dbReference>
<name>A0A1M5PKQ5_9GAMM</name>
<evidence type="ECO:0000313" key="2">
    <source>
        <dbReference type="EMBL" id="SHH02307.1"/>
    </source>
</evidence>
<sequence length="94" mass="10242">MSTTHVSDFAELKAEIVAQIAAQLGFDPKHPPSQVSDKQAAEVLGAKTTTLAVWRSTGRYNLPFVKVGRLVRYRVSDLAAFLARRTTGHTGEVC</sequence>
<dbReference type="GeneID" id="98637401"/>
<dbReference type="InterPro" id="IPR036388">
    <property type="entry name" value="WH-like_DNA-bd_sf"/>
</dbReference>
<dbReference type="RefSeq" id="WP_073300884.1">
    <property type="nucleotide sequence ID" value="NZ_FQXA01000003.1"/>
</dbReference>
<dbReference type="InterPro" id="IPR041657">
    <property type="entry name" value="HTH_17"/>
</dbReference>
<accession>A0A1M5PKQ5</accession>
<feature type="domain" description="Helix-turn-helix" evidence="1">
    <location>
        <begin position="38"/>
        <end position="85"/>
    </location>
</feature>
<protein>
    <submittedName>
        <fullName evidence="2">Helix-turn-helix domain-containing protein</fullName>
    </submittedName>
</protein>
<dbReference type="SUPFAM" id="SSF46955">
    <property type="entry name" value="Putative DNA-binding domain"/>
    <property type="match status" value="1"/>
</dbReference>
<dbReference type="Pfam" id="PF12728">
    <property type="entry name" value="HTH_17"/>
    <property type="match status" value="1"/>
</dbReference>
<evidence type="ECO:0000313" key="3">
    <source>
        <dbReference type="Proteomes" id="UP000184000"/>
    </source>
</evidence>
<proteinExistence type="predicted"/>
<dbReference type="InterPro" id="IPR009061">
    <property type="entry name" value="DNA-bd_dom_put_sf"/>
</dbReference>
<dbReference type="AlphaFoldDB" id="A0A1M5PKQ5"/>
<gene>
    <name evidence="2" type="ORF">SAMN02744645_2249</name>
</gene>
<organism evidence="2 3">
    <name type="scientific">Stutzerimonas xanthomarina DSM 18231</name>
    <dbReference type="NCBI Taxonomy" id="1403346"/>
    <lineage>
        <taxon>Bacteria</taxon>
        <taxon>Pseudomonadati</taxon>
        <taxon>Pseudomonadota</taxon>
        <taxon>Gammaproteobacteria</taxon>
        <taxon>Pseudomonadales</taxon>
        <taxon>Pseudomonadaceae</taxon>
        <taxon>Stutzerimonas</taxon>
    </lineage>
</organism>
<evidence type="ECO:0000259" key="1">
    <source>
        <dbReference type="Pfam" id="PF12728"/>
    </source>
</evidence>
<dbReference type="EMBL" id="FQXA01000003">
    <property type="protein sequence ID" value="SHH02307.1"/>
    <property type="molecule type" value="Genomic_DNA"/>
</dbReference>